<evidence type="ECO:0000256" key="1">
    <source>
        <dbReference type="SAM" id="Phobius"/>
    </source>
</evidence>
<dbReference type="KEGG" id="azo:azo0796"/>
<evidence type="ECO:0000313" key="3">
    <source>
        <dbReference type="Proteomes" id="UP000002588"/>
    </source>
</evidence>
<protein>
    <submittedName>
        <fullName evidence="2">Conserved hypothetical membrane protein</fullName>
    </submittedName>
</protein>
<keyword evidence="1" id="KW-1133">Transmembrane helix</keyword>
<dbReference type="OrthoDB" id="9795524at2"/>
<gene>
    <name evidence="2" type="ordered locus">azo0796</name>
</gene>
<proteinExistence type="predicted"/>
<dbReference type="SUPFAM" id="SSF54523">
    <property type="entry name" value="Pili subunits"/>
    <property type="match status" value="1"/>
</dbReference>
<organism evidence="2 3">
    <name type="scientific">Azoarcus sp. (strain BH72)</name>
    <dbReference type="NCBI Taxonomy" id="418699"/>
    <lineage>
        <taxon>Bacteria</taxon>
        <taxon>Pseudomonadati</taxon>
        <taxon>Pseudomonadota</taxon>
        <taxon>Betaproteobacteria</taxon>
        <taxon>Rhodocyclales</taxon>
        <taxon>Zoogloeaceae</taxon>
        <taxon>Azoarcus</taxon>
    </lineage>
</organism>
<evidence type="ECO:0000313" key="2">
    <source>
        <dbReference type="EMBL" id="CAL93413.1"/>
    </source>
</evidence>
<dbReference type="Pfam" id="PF07963">
    <property type="entry name" value="N_methyl"/>
    <property type="match status" value="1"/>
</dbReference>
<dbReference type="Proteomes" id="UP000002588">
    <property type="component" value="Chromosome"/>
</dbReference>
<dbReference type="KEGG" id="aoa:dqs_0866"/>
<keyword evidence="1" id="KW-0812">Transmembrane</keyword>
<dbReference type="InterPro" id="IPR045584">
    <property type="entry name" value="Pilin-like"/>
</dbReference>
<dbReference type="RefSeq" id="WP_011764530.1">
    <property type="nucleotide sequence ID" value="NC_008702.1"/>
</dbReference>
<feature type="transmembrane region" description="Helical" evidence="1">
    <location>
        <begin position="7"/>
        <end position="28"/>
    </location>
</feature>
<dbReference type="STRING" id="62928.azo0796"/>
<name>A1K3K8_AZOSB</name>
<dbReference type="PROSITE" id="PS00409">
    <property type="entry name" value="PROKAR_NTER_METHYL"/>
    <property type="match status" value="1"/>
</dbReference>
<dbReference type="InterPro" id="IPR012902">
    <property type="entry name" value="N_methyl_site"/>
</dbReference>
<keyword evidence="1" id="KW-0472">Membrane</keyword>
<sequence>MHSRQHGFTLVEIAIVLVIIGLLLGGVLKGQEILNNAKVKNLTQDFRGIPMLLHGYRDKYRATPGDDANARRHICPAAAGECTTNGNGDGLIGGNWNDTAASESFLFWQHVRMANLAAGATDTADPGYAPRNAEGGRLGIQSSGDAAPLGVPGSYALCSAAVPGRFVRQIDLAVDDGEPATGTLRAGTQGAGGLTALAADTPVDDAATYVLCLGF</sequence>
<dbReference type="NCBIfam" id="TIGR02532">
    <property type="entry name" value="IV_pilin_GFxxxE"/>
    <property type="match status" value="1"/>
</dbReference>
<dbReference type="AlphaFoldDB" id="A1K3K8"/>
<dbReference type="EMBL" id="AM406670">
    <property type="protein sequence ID" value="CAL93413.1"/>
    <property type="molecule type" value="Genomic_DNA"/>
</dbReference>
<reference evidence="2 3" key="1">
    <citation type="journal article" date="2006" name="Nat. Biotechnol.">
        <title>Complete genome of the mutualistic, N2-fixing grass endophyte Azoarcus sp. strain BH72.</title>
        <authorList>
            <person name="Krause A."/>
            <person name="Ramakumar A."/>
            <person name="Bartels D."/>
            <person name="Battistoni F."/>
            <person name="Bekel T."/>
            <person name="Boch J."/>
            <person name="Boehm M."/>
            <person name="Friedrich F."/>
            <person name="Hurek T."/>
            <person name="Krause L."/>
            <person name="Linke B."/>
            <person name="McHardy A.C."/>
            <person name="Sarkar A."/>
            <person name="Schneiker S."/>
            <person name="Syed A.A."/>
            <person name="Thauer R."/>
            <person name="Vorhoelter F.-J."/>
            <person name="Weidner S."/>
            <person name="Puehler A."/>
            <person name="Reinhold-Hurek B."/>
            <person name="Kaiser O."/>
            <person name="Goesmann A."/>
        </authorList>
    </citation>
    <scope>NUCLEOTIDE SEQUENCE [LARGE SCALE GENOMIC DNA]</scope>
    <source>
        <strain evidence="2 3">BH72</strain>
    </source>
</reference>
<accession>A1K3K8</accession>
<dbReference type="HOGENOM" id="CLU_078515_1_0_4"/>
<keyword evidence="3" id="KW-1185">Reference proteome</keyword>
<dbReference type="eggNOG" id="COG2165">
    <property type="taxonomic scope" value="Bacteria"/>
</dbReference>